<dbReference type="EMBL" id="BJYU01000362">
    <property type="protein sequence ID" value="GEO19216.1"/>
    <property type="molecule type" value="Genomic_DNA"/>
</dbReference>
<reference evidence="2 3" key="1">
    <citation type="submission" date="2019-07" db="EMBL/GenBank/DDBJ databases">
        <title>Whole genome shotgun sequence of Microvirga aerophila NBRC 106136.</title>
        <authorList>
            <person name="Hosoyama A."/>
            <person name="Uohara A."/>
            <person name="Ohji S."/>
            <person name="Ichikawa N."/>
        </authorList>
    </citation>
    <scope>NUCLEOTIDE SEQUENCE [LARGE SCALE GENOMIC DNA]</scope>
    <source>
        <strain evidence="2 3">NBRC 106136</strain>
    </source>
</reference>
<gene>
    <name evidence="2" type="ORF">MAE02_69120</name>
</gene>
<dbReference type="AlphaFoldDB" id="A0A512C4R2"/>
<dbReference type="Proteomes" id="UP000321085">
    <property type="component" value="Unassembled WGS sequence"/>
</dbReference>
<feature type="region of interest" description="Disordered" evidence="1">
    <location>
        <begin position="119"/>
        <end position="151"/>
    </location>
</feature>
<name>A0A512C4R2_9HYPH</name>
<keyword evidence="3" id="KW-1185">Reference proteome</keyword>
<dbReference type="RefSeq" id="WP_170285213.1">
    <property type="nucleotide sequence ID" value="NZ_BJYU01000362.1"/>
</dbReference>
<evidence type="ECO:0000313" key="3">
    <source>
        <dbReference type="Proteomes" id="UP000321085"/>
    </source>
</evidence>
<dbReference type="Pfam" id="PF06296">
    <property type="entry name" value="RelE"/>
    <property type="match status" value="1"/>
</dbReference>
<proteinExistence type="predicted"/>
<sequence length="151" mass="16920">MRLFKTKEFARLARKYRVRDKDLREAVERAEAGLVDATIGANLIKQRVAREGGGRSGGYRTIVFLKEGDKAVFLHIFEKSQQANLSKLEAEAYQDFARVLAALDDAAFAAAVESGNWKEIEHDHQEEGVSEQRSPVTSSGSRGSSRSRRHR</sequence>
<comment type="caution">
    <text evidence="2">The sequence shown here is derived from an EMBL/GenBank/DDBJ whole genome shotgun (WGS) entry which is preliminary data.</text>
</comment>
<evidence type="ECO:0000256" key="1">
    <source>
        <dbReference type="SAM" id="MobiDB-lite"/>
    </source>
</evidence>
<evidence type="ECO:0000313" key="2">
    <source>
        <dbReference type="EMBL" id="GEO19216.1"/>
    </source>
</evidence>
<accession>A0A512C4R2</accession>
<protein>
    <submittedName>
        <fullName evidence="2">Addiction module toxin RelE</fullName>
    </submittedName>
</protein>
<dbReference type="PIRSF" id="PIRSF018634">
    <property type="entry name" value="UCP018634"/>
    <property type="match status" value="1"/>
</dbReference>
<dbReference type="InterPro" id="IPR009387">
    <property type="entry name" value="HigB-2"/>
</dbReference>
<organism evidence="2 3">
    <name type="scientific">Microvirga aerophila</name>
    <dbReference type="NCBI Taxonomy" id="670291"/>
    <lineage>
        <taxon>Bacteria</taxon>
        <taxon>Pseudomonadati</taxon>
        <taxon>Pseudomonadota</taxon>
        <taxon>Alphaproteobacteria</taxon>
        <taxon>Hyphomicrobiales</taxon>
        <taxon>Methylobacteriaceae</taxon>
        <taxon>Microvirga</taxon>
    </lineage>
</organism>